<evidence type="ECO:0000313" key="1">
    <source>
        <dbReference type="EMBL" id="HIQ90760.1"/>
    </source>
</evidence>
<dbReference type="Proteomes" id="UP000886786">
    <property type="component" value="Unassembled WGS sequence"/>
</dbReference>
<reference evidence="1" key="2">
    <citation type="journal article" date="2021" name="PeerJ">
        <title>Extensive microbial diversity within the chicken gut microbiome revealed by metagenomics and culture.</title>
        <authorList>
            <person name="Gilroy R."/>
            <person name="Ravi A."/>
            <person name="Getino M."/>
            <person name="Pursley I."/>
            <person name="Horton D.L."/>
            <person name="Alikhan N.F."/>
            <person name="Baker D."/>
            <person name="Gharbi K."/>
            <person name="Hall N."/>
            <person name="Watson M."/>
            <person name="Adriaenssens E.M."/>
            <person name="Foster-Nyarko E."/>
            <person name="Jarju S."/>
            <person name="Secka A."/>
            <person name="Antonio M."/>
            <person name="Oren A."/>
            <person name="Chaudhuri R.R."/>
            <person name="La Ragione R."/>
            <person name="Hildebrand F."/>
            <person name="Pallen M.J."/>
        </authorList>
    </citation>
    <scope>NUCLEOTIDE SEQUENCE</scope>
    <source>
        <strain evidence="1">CHK147-3167</strain>
    </source>
</reference>
<gene>
    <name evidence="1" type="ORF">IAB27_03960</name>
</gene>
<dbReference type="AlphaFoldDB" id="A0A9D0ZSV4"/>
<sequence length="303" mass="35312">MSKFTLLSEKELNELTKLGFNRTPKFTDYAILTGCQGFKKDGETSKWLLSSNIQTNNAIVSKDGLILELGDSHIYPAAVDSEGKINFAEENMPFYGVRPVTKLTEDIARNAKIIYENSKTINLEYGEFPQNVTSEDLSTQLNEQIASYEFPDNVKRYLPIITYYNPENPVNYKIDRIKLPYKEYVIDENKFILMITSKDFLSVNSILNDKTKVIKDQNYWLEIKPIKWTYYKDMDLMISDNVLFTGEMSMDKIKDYAYFYEDTDIYKYLDETFSRNIIPSKKEPEKVISLKPHNNVVSMHISR</sequence>
<reference evidence="1" key="1">
    <citation type="submission" date="2020-10" db="EMBL/GenBank/DDBJ databases">
        <authorList>
            <person name="Gilroy R."/>
        </authorList>
    </citation>
    <scope>NUCLEOTIDE SEQUENCE</scope>
    <source>
        <strain evidence="1">CHK147-3167</strain>
    </source>
</reference>
<protein>
    <submittedName>
        <fullName evidence="1">Uncharacterized protein</fullName>
    </submittedName>
</protein>
<organism evidence="1 2">
    <name type="scientific">Candidatus Coprosoma intestinipullorum</name>
    <dbReference type="NCBI Taxonomy" id="2840752"/>
    <lineage>
        <taxon>Bacteria</taxon>
        <taxon>Bacillati</taxon>
        <taxon>Bacillota</taxon>
        <taxon>Bacillota incertae sedis</taxon>
        <taxon>Candidatus Coprosoma</taxon>
    </lineage>
</organism>
<proteinExistence type="predicted"/>
<dbReference type="EMBL" id="DVFV01000070">
    <property type="protein sequence ID" value="HIQ90760.1"/>
    <property type="molecule type" value="Genomic_DNA"/>
</dbReference>
<accession>A0A9D0ZSV4</accession>
<evidence type="ECO:0000313" key="2">
    <source>
        <dbReference type="Proteomes" id="UP000886786"/>
    </source>
</evidence>
<name>A0A9D0ZSV4_9FIRM</name>
<comment type="caution">
    <text evidence="1">The sequence shown here is derived from an EMBL/GenBank/DDBJ whole genome shotgun (WGS) entry which is preliminary data.</text>
</comment>